<dbReference type="FunFam" id="1.20.1310.10:FF:000022">
    <property type="entry name" value="Cullin-2 isoform 2"/>
    <property type="match status" value="1"/>
</dbReference>
<feature type="domain" description="Cullin family profile" evidence="13">
    <location>
        <begin position="388"/>
        <end position="618"/>
    </location>
</feature>
<dbReference type="InterPro" id="IPR019559">
    <property type="entry name" value="Cullin_neddylation_domain"/>
</dbReference>
<sequence>MSLKPREIVFEESWEKLSEIIKGVITLNRLRKIDKSLWQNTFFDVYMLCVAHPEPHSKQLYDETRKLLENHVQEIQKILVENPDERLLILYHQYWSEFCKGAEYLNNLFNYLNIQYVRKASNSEADFQFGTHIDSNELKMDIGEMALDCWRKFMIEPVKEKLIKLVLDGIEKDRKGDMVNQTVIHGVINSLVDVAERQKTLVLYETLFEKVFLEQTAEYYRKEASKLLEENDCSAYMEKALARLNEENVRSRRFLNPSSYSKVDAEVQKRLVEDYLSFLHSECKELIRNEVKHDLRHMYKLLKPFQNGLTVMVNEVQDHIARIGLETVNDLKGDNIPTLFVEQMLQIHLKYFELIKDIFQNDQEFISALDKACSTAINHKPSPKQPSKSPELLAKYCDSLLRKSSKEFSENEIDDKLLSCITIFKYLDDKDYFQKFYWKMLAKRLINSLSFSMYVEETMINRLRHACGYEFTNKFHRMFTDINLSQDLNEKFYNFCRDQSQNLEIDFSILVLQAGAWPISQTNLPTFSLPQELEKSVRIFEGFYNKNFNGRKLTWMHNLCNADMKLNYLKKHYSVTMGTFQMAILLGFNHSAAISLKEIQETTQLPEKELNRQVQSLLESKLVTIEEKKNSEPAESTANKSLSEDLNESTVITLNLNYSNKRTKFKINAAIQKETPQETEMTQTSVDEDRKLYLQATIVRVMKSRKNLSHNLLIQEVINQSKGRFTPSISLIKKCIESLIDKQYI</sequence>
<dbReference type="Pfam" id="PF26557">
    <property type="entry name" value="Cullin_AB"/>
    <property type="match status" value="1"/>
</dbReference>
<keyword evidence="6" id="KW-0833">Ubl conjugation pathway</keyword>
<keyword evidence="4" id="KW-1017">Isopeptide bond</keyword>
<comment type="caution">
    <text evidence="14">The sequence shown here is derived from an EMBL/GenBank/DDBJ whole genome shotgun (WGS) entry which is preliminary data.</text>
</comment>
<dbReference type="EMBL" id="REGN01012621">
    <property type="protein sequence ID" value="RMZ95064.1"/>
    <property type="molecule type" value="Genomic_DNA"/>
</dbReference>
<gene>
    <name evidence="14" type="ORF">BpHYR1_024954</name>
</gene>
<dbReference type="InterPro" id="IPR016159">
    <property type="entry name" value="Cullin_repeat-like_dom_sf"/>
</dbReference>
<dbReference type="FunFam" id="3.30.230.130:FF:000003">
    <property type="entry name" value="Cullin 2"/>
    <property type="match status" value="1"/>
</dbReference>
<proteinExistence type="inferred from homology"/>
<evidence type="ECO:0000256" key="3">
    <source>
        <dbReference type="ARBA" id="ARBA00006019"/>
    </source>
</evidence>
<keyword evidence="9" id="KW-0539">Nucleus</keyword>
<dbReference type="Gene3D" id="1.10.10.10">
    <property type="entry name" value="Winged helix-like DNA-binding domain superfamily/Winged helix DNA-binding domain"/>
    <property type="match status" value="1"/>
</dbReference>
<dbReference type="PROSITE" id="PS50069">
    <property type="entry name" value="CULLIN_2"/>
    <property type="match status" value="1"/>
</dbReference>
<organism evidence="14 15">
    <name type="scientific">Brachionus plicatilis</name>
    <name type="common">Marine rotifer</name>
    <name type="synonym">Brachionus muelleri</name>
    <dbReference type="NCBI Taxonomy" id="10195"/>
    <lineage>
        <taxon>Eukaryota</taxon>
        <taxon>Metazoa</taxon>
        <taxon>Spiralia</taxon>
        <taxon>Gnathifera</taxon>
        <taxon>Rotifera</taxon>
        <taxon>Eurotatoria</taxon>
        <taxon>Monogononta</taxon>
        <taxon>Pseudotrocha</taxon>
        <taxon>Ploima</taxon>
        <taxon>Brachionidae</taxon>
        <taxon>Brachionus</taxon>
    </lineage>
</organism>
<evidence type="ECO:0000256" key="5">
    <source>
        <dbReference type="ARBA" id="ARBA00022553"/>
    </source>
</evidence>
<dbReference type="SUPFAM" id="SSF46785">
    <property type="entry name" value="Winged helix' DNA-binding domain"/>
    <property type="match status" value="1"/>
</dbReference>
<evidence type="ECO:0000256" key="9">
    <source>
        <dbReference type="ARBA" id="ARBA00023242"/>
    </source>
</evidence>
<dbReference type="InterPro" id="IPR001373">
    <property type="entry name" value="Cullin_N"/>
</dbReference>
<dbReference type="InterPro" id="IPR036390">
    <property type="entry name" value="WH_DNA-bd_sf"/>
</dbReference>
<dbReference type="OrthoDB" id="27073at2759"/>
<dbReference type="GO" id="GO:0006511">
    <property type="term" value="P:ubiquitin-dependent protein catabolic process"/>
    <property type="evidence" value="ECO:0007669"/>
    <property type="project" value="InterPro"/>
</dbReference>
<dbReference type="GO" id="GO:0031462">
    <property type="term" value="C:Cul2-RING ubiquitin ligase complex"/>
    <property type="evidence" value="ECO:0007669"/>
    <property type="project" value="UniProtKB-ARBA"/>
</dbReference>
<evidence type="ECO:0000256" key="10">
    <source>
        <dbReference type="ARBA" id="ARBA00069610"/>
    </source>
</evidence>
<keyword evidence="5" id="KW-0597">Phosphoprotein</keyword>
<dbReference type="InterPro" id="IPR036388">
    <property type="entry name" value="WH-like_DNA-bd_sf"/>
</dbReference>
<dbReference type="SUPFAM" id="SSF75632">
    <property type="entry name" value="Cullin homology domain"/>
    <property type="match status" value="1"/>
</dbReference>
<name>A0A3M7P8N1_BRAPC</name>
<evidence type="ECO:0000256" key="2">
    <source>
        <dbReference type="ARBA" id="ARBA00004906"/>
    </source>
</evidence>
<evidence type="ECO:0000313" key="14">
    <source>
        <dbReference type="EMBL" id="RMZ95064.1"/>
    </source>
</evidence>
<protein>
    <recommendedName>
        <fullName evidence="10">Cullin-2</fullName>
    </recommendedName>
</protein>
<dbReference type="Pfam" id="PF10557">
    <property type="entry name" value="Cullin_Nedd8"/>
    <property type="match status" value="1"/>
</dbReference>
<dbReference type="Pfam" id="PF00888">
    <property type="entry name" value="Cullin"/>
    <property type="match status" value="1"/>
</dbReference>
<evidence type="ECO:0000256" key="8">
    <source>
        <dbReference type="ARBA" id="ARBA00022990"/>
    </source>
</evidence>
<accession>A0A3M7P8N1</accession>
<dbReference type="InterPro" id="IPR016158">
    <property type="entry name" value="Cullin_homology"/>
</dbReference>
<reference evidence="14 15" key="1">
    <citation type="journal article" date="2018" name="Sci. Rep.">
        <title>Genomic signatures of local adaptation to the degree of environmental predictability in rotifers.</title>
        <authorList>
            <person name="Franch-Gras L."/>
            <person name="Hahn C."/>
            <person name="Garcia-Roger E.M."/>
            <person name="Carmona M.J."/>
            <person name="Serra M."/>
            <person name="Gomez A."/>
        </authorList>
    </citation>
    <scope>NUCLEOTIDE SEQUENCE [LARGE SCALE GENOMIC DNA]</scope>
    <source>
        <strain evidence="14">HYR1</strain>
    </source>
</reference>
<dbReference type="Gene3D" id="3.30.230.130">
    <property type="entry name" value="Cullin, Chain C, Domain 2"/>
    <property type="match status" value="1"/>
</dbReference>
<dbReference type="AlphaFoldDB" id="A0A3M7P8N1"/>
<evidence type="ECO:0000256" key="4">
    <source>
        <dbReference type="ARBA" id="ARBA00022499"/>
    </source>
</evidence>
<dbReference type="FunFam" id="1.20.1310.10:FF:000016">
    <property type="entry name" value="Cullin 2"/>
    <property type="match status" value="1"/>
</dbReference>
<evidence type="ECO:0000256" key="6">
    <source>
        <dbReference type="ARBA" id="ARBA00022786"/>
    </source>
</evidence>
<evidence type="ECO:0000256" key="7">
    <source>
        <dbReference type="ARBA" id="ARBA00022843"/>
    </source>
</evidence>
<evidence type="ECO:0000256" key="1">
    <source>
        <dbReference type="ARBA" id="ARBA00004123"/>
    </source>
</evidence>
<comment type="similarity">
    <text evidence="3 11 12">Belongs to the cullin family.</text>
</comment>
<evidence type="ECO:0000256" key="11">
    <source>
        <dbReference type="PROSITE-ProRule" id="PRU00330"/>
    </source>
</evidence>
<dbReference type="SMART" id="SM00182">
    <property type="entry name" value="CULLIN"/>
    <property type="match status" value="1"/>
</dbReference>
<feature type="non-terminal residue" evidence="14">
    <location>
        <position position="745"/>
    </location>
</feature>
<evidence type="ECO:0000259" key="13">
    <source>
        <dbReference type="PROSITE" id="PS50069"/>
    </source>
</evidence>
<dbReference type="GO" id="GO:0031625">
    <property type="term" value="F:ubiquitin protein ligase binding"/>
    <property type="evidence" value="ECO:0007669"/>
    <property type="project" value="InterPro"/>
</dbReference>
<evidence type="ECO:0000313" key="15">
    <source>
        <dbReference type="Proteomes" id="UP000276133"/>
    </source>
</evidence>
<dbReference type="Proteomes" id="UP000276133">
    <property type="component" value="Unassembled WGS sequence"/>
</dbReference>
<comment type="subcellular location">
    <subcellularLocation>
        <location evidence="1">Nucleus</location>
    </subcellularLocation>
</comment>
<keyword evidence="7" id="KW-0832">Ubl conjugation</keyword>
<dbReference type="PANTHER" id="PTHR11932">
    <property type="entry name" value="CULLIN"/>
    <property type="match status" value="1"/>
</dbReference>
<dbReference type="Gene3D" id="1.20.1310.10">
    <property type="entry name" value="Cullin Repeats"/>
    <property type="match status" value="4"/>
</dbReference>
<dbReference type="GO" id="GO:0031981">
    <property type="term" value="C:nuclear lumen"/>
    <property type="evidence" value="ECO:0007669"/>
    <property type="project" value="UniProtKB-ARBA"/>
</dbReference>
<dbReference type="SMART" id="SM00884">
    <property type="entry name" value="Cullin_Nedd8"/>
    <property type="match status" value="1"/>
</dbReference>
<dbReference type="InterPro" id="IPR059120">
    <property type="entry name" value="Cullin-like_AB"/>
</dbReference>
<keyword evidence="8" id="KW-0007">Acetylation</keyword>
<dbReference type="InterPro" id="IPR036317">
    <property type="entry name" value="Cullin_homology_sf"/>
</dbReference>
<comment type="pathway">
    <text evidence="2">Protein modification; protein ubiquitination.</text>
</comment>
<dbReference type="SUPFAM" id="SSF74788">
    <property type="entry name" value="Cullin repeat-like"/>
    <property type="match status" value="1"/>
</dbReference>
<dbReference type="FunFam" id="1.20.1310.10:FF:000012">
    <property type="entry name" value="Cullin 2"/>
    <property type="match status" value="1"/>
</dbReference>
<dbReference type="STRING" id="10195.A0A3M7P8N1"/>
<dbReference type="FunFam" id="1.10.10.10:FF:000014">
    <property type="entry name" value="Cullin 1"/>
    <property type="match status" value="1"/>
</dbReference>
<dbReference type="InterPro" id="IPR045093">
    <property type="entry name" value="Cullin"/>
</dbReference>
<evidence type="ECO:0000256" key="12">
    <source>
        <dbReference type="RuleBase" id="RU003829"/>
    </source>
</evidence>
<keyword evidence="15" id="KW-1185">Reference proteome</keyword>